<keyword evidence="3" id="KW-1185">Reference proteome</keyword>
<dbReference type="RefSeq" id="WP_075858388.1">
    <property type="nucleotide sequence ID" value="NZ_BDJK01000006.1"/>
</dbReference>
<evidence type="ECO:0000313" key="2">
    <source>
        <dbReference type="EMBL" id="GAV21954.1"/>
    </source>
</evidence>
<comment type="caution">
    <text evidence="2">The sequence shown here is derived from an EMBL/GenBank/DDBJ whole genome shotgun (WGS) entry which is preliminary data.</text>
</comment>
<dbReference type="STRING" id="870242.cpu_04640"/>
<accession>A0A1L8CSW8</accession>
<gene>
    <name evidence="2" type="ORF">cpu_04640</name>
</gene>
<dbReference type="Pfam" id="PF01979">
    <property type="entry name" value="Amidohydro_1"/>
    <property type="match status" value="1"/>
</dbReference>
<dbReference type="InterPro" id="IPR051781">
    <property type="entry name" value="Metallo-dep_Hydrolase"/>
</dbReference>
<keyword evidence="2" id="KW-0378">Hydrolase</keyword>
<dbReference type="GO" id="GO:0016810">
    <property type="term" value="F:hydrolase activity, acting on carbon-nitrogen (but not peptide) bonds"/>
    <property type="evidence" value="ECO:0007669"/>
    <property type="project" value="InterPro"/>
</dbReference>
<dbReference type="PANTHER" id="PTHR43135:SF3">
    <property type="entry name" value="ALPHA-D-RIBOSE 1-METHYLPHOSPHONATE 5-TRIPHOSPHATE DIPHOSPHATASE"/>
    <property type="match status" value="1"/>
</dbReference>
<dbReference type="InterPro" id="IPR011059">
    <property type="entry name" value="Metal-dep_hydrolase_composite"/>
</dbReference>
<dbReference type="InterPro" id="IPR006680">
    <property type="entry name" value="Amidohydro-rel"/>
</dbReference>
<dbReference type="EMBL" id="BDJK01000006">
    <property type="protein sequence ID" value="GAV21954.1"/>
    <property type="molecule type" value="Genomic_DNA"/>
</dbReference>
<dbReference type="InterPro" id="IPR032466">
    <property type="entry name" value="Metal_Hydrolase"/>
</dbReference>
<evidence type="ECO:0000259" key="1">
    <source>
        <dbReference type="Pfam" id="PF01979"/>
    </source>
</evidence>
<feature type="domain" description="Amidohydrolase-related" evidence="1">
    <location>
        <begin position="235"/>
        <end position="372"/>
    </location>
</feature>
<protein>
    <submittedName>
        <fullName evidence="2">Amidohydrolase</fullName>
    </submittedName>
</protein>
<dbReference type="PANTHER" id="PTHR43135">
    <property type="entry name" value="ALPHA-D-RIBOSE 1-METHYLPHOSPHONATE 5-TRIPHOSPHATE DIPHOSPHATASE"/>
    <property type="match status" value="1"/>
</dbReference>
<dbReference type="AlphaFoldDB" id="A0A1L8CSW8"/>
<dbReference type="SUPFAM" id="SSF51556">
    <property type="entry name" value="Metallo-dependent hydrolases"/>
    <property type="match status" value="1"/>
</dbReference>
<organism evidence="2 3">
    <name type="scientific">Carboxydothermus pertinax</name>
    <dbReference type="NCBI Taxonomy" id="870242"/>
    <lineage>
        <taxon>Bacteria</taxon>
        <taxon>Bacillati</taxon>
        <taxon>Bacillota</taxon>
        <taxon>Clostridia</taxon>
        <taxon>Thermoanaerobacterales</taxon>
        <taxon>Thermoanaerobacteraceae</taxon>
        <taxon>Carboxydothermus</taxon>
    </lineage>
</organism>
<proteinExistence type="predicted"/>
<name>A0A1L8CSW8_9THEO</name>
<dbReference type="SUPFAM" id="SSF51338">
    <property type="entry name" value="Composite domain of metallo-dependent hydrolases"/>
    <property type="match status" value="1"/>
</dbReference>
<dbReference type="Proteomes" id="UP000187485">
    <property type="component" value="Unassembled WGS sequence"/>
</dbReference>
<sequence length="376" mass="41590">MKLLQNGVIITATGEKIEGDILIDEEGKIATIGVGGFNGKREVIDLQGQYVYPGLIDAHTHIGLMEEGIAFEGEDINEYYDPVTPHARALDGIYPFDVAFTEAYREGVLAVGVLPGSSNPIGGTGYALSTWGKTVDQMAFGPCGVKIAFGENPKKNYAYQKRVPATRMGTAMLIRENLLYAKEYLLKKEKGDKVELDLKKEALLPVLKRQIPLRAHAHRADDIMTAVRIARELEVDLVIEHCTEGHLIIEELKEAGVPLVVGPTLTGRSKYELKELGWETPLKLFEAGLKIAIMTDHPVVPLKYLRLLGFLLQNYGLKEKEILPLFTKNPAEILKINTFVGDIKKGLWANLLVTERPLFSLGKISMVFIKGEKIVG</sequence>
<reference evidence="3" key="1">
    <citation type="submission" date="2016-12" db="EMBL/GenBank/DDBJ databases">
        <title>Draft Genome Sequences od Carboxydothermus pertinax and islandicus, Hydrogenogenic Carboxydotrophic Bacteria.</title>
        <authorList>
            <person name="Fukuyama Y."/>
            <person name="Ohmae K."/>
            <person name="Yoneda Y."/>
            <person name="Yoshida T."/>
            <person name="Sako Y."/>
        </authorList>
    </citation>
    <scope>NUCLEOTIDE SEQUENCE [LARGE SCALE GENOMIC DNA]</scope>
    <source>
        <strain evidence="3">Ug1</strain>
    </source>
</reference>
<evidence type="ECO:0000313" key="3">
    <source>
        <dbReference type="Proteomes" id="UP000187485"/>
    </source>
</evidence>
<dbReference type="OrthoDB" id="9802793at2"/>
<dbReference type="Gene3D" id="3.20.20.140">
    <property type="entry name" value="Metal-dependent hydrolases"/>
    <property type="match status" value="1"/>
</dbReference>